<dbReference type="EMBL" id="CP012401">
    <property type="protein sequence ID" value="ALG71114.1"/>
    <property type="molecule type" value="Genomic_DNA"/>
</dbReference>
<keyword evidence="2" id="KW-1185">Reference proteome</keyword>
<evidence type="ECO:0000313" key="2">
    <source>
        <dbReference type="Proteomes" id="UP000069935"/>
    </source>
</evidence>
<evidence type="ECO:0000313" key="1">
    <source>
        <dbReference type="EMBL" id="ALG71114.1"/>
    </source>
</evidence>
<protein>
    <submittedName>
        <fullName evidence="1">Uncharacterized protein</fullName>
    </submittedName>
</protein>
<dbReference type="RefSeq" id="WP_045580528.1">
    <property type="nucleotide sequence ID" value="NZ_CP012401.1"/>
</dbReference>
<reference evidence="2" key="1">
    <citation type="submission" date="2015-08" db="EMBL/GenBank/DDBJ databases">
        <title>Complete Genome Sequence of Azospirillum thiophilum BV-S.</title>
        <authorList>
            <person name="Fomenkov A."/>
            <person name="Vincze T."/>
            <person name="Grabovich M."/>
            <person name="Dubinina G."/>
            <person name="Orlova M."/>
            <person name="Belousova E."/>
            <person name="Roberts R.J."/>
        </authorList>
    </citation>
    <scope>NUCLEOTIDE SEQUENCE [LARGE SCALE GENOMIC DNA]</scope>
    <source>
        <strain evidence="2">BV-S</strain>
    </source>
</reference>
<name>A0AAC8VX48_9PROT</name>
<accession>A0AAC8VX48</accession>
<organism evidence="1 2">
    <name type="scientific">Azospirillum thiophilum</name>
    <dbReference type="NCBI Taxonomy" id="528244"/>
    <lineage>
        <taxon>Bacteria</taxon>
        <taxon>Pseudomonadati</taxon>
        <taxon>Pseudomonadota</taxon>
        <taxon>Alphaproteobacteria</taxon>
        <taxon>Rhodospirillales</taxon>
        <taxon>Azospirillaceae</taxon>
        <taxon>Azospirillum</taxon>
    </lineage>
</organism>
<sequence>MDELIREALAAGAGLSHGDRPAAAWPSDGAVECFRQQVAATLRELPEELTVAELRDALDG</sequence>
<reference evidence="1 2" key="2">
    <citation type="journal article" date="2016" name="Genome Announc.">
        <title>Complete Genome Sequence of a Strain of Azospirillum thiophilum Isolated from a Sulfide Spring.</title>
        <authorList>
            <person name="Fomenkov A."/>
            <person name="Vincze T."/>
            <person name="Grabovich M."/>
            <person name="Anton B.P."/>
            <person name="Dubinina G."/>
            <person name="Orlova M."/>
            <person name="Belousova E."/>
            <person name="Roberts R.J."/>
        </authorList>
    </citation>
    <scope>NUCLEOTIDE SEQUENCE [LARGE SCALE GENOMIC DNA]</scope>
    <source>
        <strain evidence="1 2">BV-S</strain>
    </source>
</reference>
<dbReference type="KEGG" id="ati:AL072_09515"/>
<dbReference type="Proteomes" id="UP000069935">
    <property type="component" value="Chromosome 1"/>
</dbReference>
<gene>
    <name evidence="1" type="ORF">AL072_09515</name>
</gene>
<proteinExistence type="predicted"/>
<dbReference type="AlphaFoldDB" id="A0AAC8VX48"/>